<dbReference type="GeneID" id="100367515"/>
<evidence type="ECO:0000256" key="2">
    <source>
        <dbReference type="ARBA" id="ARBA00022771"/>
    </source>
</evidence>
<dbReference type="Gene3D" id="3.30.160.60">
    <property type="entry name" value="Classic Zinc Finger"/>
    <property type="match status" value="3"/>
</dbReference>
<sequence length="371" mass="41756">MLDIYRTSSNLQREMWTLQRLNSSGEEDSDSSSSASDDSRSRASSGTNSPKNISPVPSDEVLLEYLFSKGWADSIERSTNNTSNQINKMAYNFISPGQCAQYVNTPWTPQVPTTYINQFSANNITPLNHEPDSQLPDQDTLSLLNDFLCEDMQSLPELPNTEYLEHYTDIMLNPDGMRSESSTWASQPSTEQQPPVVCPDGHDEAVGYGLSAIPGKSMLTSAYMQESTANANRINILPPSGVRVSHVPIDKTTTMEIPTRIDPPAKKTNSDDKIHKCNYANCGKMYSKSSHLKAHLRRHTGEKPFICTWEGCKWRFSRSDELARHKRSHSGIKPYKCSICEKRFSRSDHLSKHIKVHLHRGSRGIRNTNKT</sequence>
<dbReference type="SMART" id="SM00355">
    <property type="entry name" value="ZnF_C2H2"/>
    <property type="match status" value="3"/>
</dbReference>
<accession>A0ABM0GNU0</accession>
<dbReference type="SUPFAM" id="SSF57667">
    <property type="entry name" value="beta-beta-alpha zinc fingers"/>
    <property type="match status" value="2"/>
</dbReference>
<feature type="domain" description="C2H2-type" evidence="6">
    <location>
        <begin position="275"/>
        <end position="304"/>
    </location>
</feature>
<dbReference type="PROSITE" id="PS50157">
    <property type="entry name" value="ZINC_FINGER_C2H2_2"/>
    <property type="match status" value="3"/>
</dbReference>
<dbReference type="InterPro" id="IPR036236">
    <property type="entry name" value="Znf_C2H2_sf"/>
</dbReference>
<keyword evidence="3" id="KW-0862">Zinc</keyword>
<name>A0ABM0GNU0_SACKO</name>
<keyword evidence="2 4" id="KW-0863">Zinc-finger</keyword>
<evidence type="ECO:0000313" key="8">
    <source>
        <dbReference type="RefSeq" id="XP_002734068.1"/>
    </source>
</evidence>
<evidence type="ECO:0000256" key="5">
    <source>
        <dbReference type="SAM" id="MobiDB-lite"/>
    </source>
</evidence>
<organism evidence="7 8">
    <name type="scientific">Saccoglossus kowalevskii</name>
    <name type="common">Acorn worm</name>
    <dbReference type="NCBI Taxonomy" id="10224"/>
    <lineage>
        <taxon>Eukaryota</taxon>
        <taxon>Metazoa</taxon>
        <taxon>Hemichordata</taxon>
        <taxon>Enteropneusta</taxon>
        <taxon>Harrimaniidae</taxon>
        <taxon>Saccoglossus</taxon>
    </lineage>
</organism>
<feature type="region of interest" description="Disordered" evidence="5">
    <location>
        <begin position="18"/>
        <end position="56"/>
    </location>
</feature>
<feature type="domain" description="C2H2-type" evidence="6">
    <location>
        <begin position="305"/>
        <end position="334"/>
    </location>
</feature>
<dbReference type="PANTHER" id="PTHR23235">
    <property type="entry name" value="KRUEPPEL-LIKE TRANSCRIPTION FACTOR"/>
    <property type="match status" value="1"/>
</dbReference>
<dbReference type="Pfam" id="PF00096">
    <property type="entry name" value="zf-C2H2"/>
    <property type="match status" value="3"/>
</dbReference>
<dbReference type="Proteomes" id="UP000694865">
    <property type="component" value="Unplaced"/>
</dbReference>
<dbReference type="PANTHER" id="PTHR23235:SF120">
    <property type="entry name" value="KRUPPEL-LIKE FACTOR 15"/>
    <property type="match status" value="1"/>
</dbReference>
<evidence type="ECO:0000313" key="7">
    <source>
        <dbReference type="Proteomes" id="UP000694865"/>
    </source>
</evidence>
<evidence type="ECO:0000259" key="6">
    <source>
        <dbReference type="PROSITE" id="PS50157"/>
    </source>
</evidence>
<keyword evidence="7" id="KW-1185">Reference proteome</keyword>
<reference evidence="8" key="1">
    <citation type="submission" date="2025-08" db="UniProtKB">
        <authorList>
            <consortium name="RefSeq"/>
        </authorList>
    </citation>
    <scope>IDENTIFICATION</scope>
    <source>
        <tissue evidence="8">Testes</tissue>
    </source>
</reference>
<proteinExistence type="predicted"/>
<gene>
    <name evidence="8" type="primary">LOC100367515</name>
</gene>
<feature type="compositionally biased region" description="Low complexity" evidence="5">
    <location>
        <begin position="31"/>
        <end position="46"/>
    </location>
</feature>
<dbReference type="RefSeq" id="XP_002734068.1">
    <property type="nucleotide sequence ID" value="XM_002734022.1"/>
</dbReference>
<protein>
    <submittedName>
        <fullName evidence="8">Krueppel-like factor 5-like</fullName>
    </submittedName>
</protein>
<evidence type="ECO:0000256" key="3">
    <source>
        <dbReference type="ARBA" id="ARBA00022833"/>
    </source>
</evidence>
<dbReference type="PROSITE" id="PS00028">
    <property type="entry name" value="ZINC_FINGER_C2H2_1"/>
    <property type="match status" value="3"/>
</dbReference>
<feature type="domain" description="C2H2-type" evidence="6">
    <location>
        <begin position="335"/>
        <end position="364"/>
    </location>
</feature>
<evidence type="ECO:0000256" key="4">
    <source>
        <dbReference type="PROSITE-ProRule" id="PRU00042"/>
    </source>
</evidence>
<keyword evidence="1" id="KW-0479">Metal-binding</keyword>
<evidence type="ECO:0000256" key="1">
    <source>
        <dbReference type="ARBA" id="ARBA00022723"/>
    </source>
</evidence>
<dbReference type="InterPro" id="IPR013087">
    <property type="entry name" value="Znf_C2H2_type"/>
</dbReference>